<gene>
    <name evidence="2" type="ORF">INP59_26925</name>
</gene>
<evidence type="ECO:0000313" key="3">
    <source>
        <dbReference type="Proteomes" id="UP000593818"/>
    </source>
</evidence>
<keyword evidence="2" id="KW-0614">Plasmid</keyword>
<organism evidence="2 3">
    <name type="scientific">Rhodococcus pyridinivorans</name>
    <dbReference type="NCBI Taxonomy" id="103816"/>
    <lineage>
        <taxon>Bacteria</taxon>
        <taxon>Bacillati</taxon>
        <taxon>Actinomycetota</taxon>
        <taxon>Actinomycetes</taxon>
        <taxon>Mycobacteriales</taxon>
        <taxon>Nocardiaceae</taxon>
        <taxon>Rhodococcus</taxon>
    </lineage>
</organism>
<keyword evidence="1" id="KW-0812">Transmembrane</keyword>
<dbReference type="EMBL" id="CP063453">
    <property type="protein sequence ID" value="QOW02009.1"/>
    <property type="molecule type" value="Genomic_DNA"/>
</dbReference>
<reference evidence="2 3" key="1">
    <citation type="submission" date="2020-10" db="EMBL/GenBank/DDBJ databases">
        <title>Whole genome sequence of oil-degrading bacteria Rhodococcus pyridinivorans strain 5Ap.</title>
        <authorList>
            <person name="Akhremchuk A.E."/>
            <person name="Valentovich L.N."/>
            <person name="Charniauskaya M.I."/>
            <person name="Bukliarevich H.A."/>
            <person name="Titok M.A."/>
        </authorList>
    </citation>
    <scope>NUCLEOTIDE SEQUENCE [LARGE SCALE GENOMIC DNA]</scope>
    <source>
        <strain evidence="2 3">5Ap</strain>
        <plasmid evidence="2 3">pSID</plasmid>
    </source>
</reference>
<keyword evidence="3" id="KW-1185">Reference proteome</keyword>
<evidence type="ECO:0000313" key="2">
    <source>
        <dbReference type="EMBL" id="QOW02009.1"/>
    </source>
</evidence>
<accession>A0A7M2XW84</accession>
<dbReference type="RefSeq" id="WP_138846022.1">
    <property type="nucleotide sequence ID" value="NZ_CP040720.1"/>
</dbReference>
<keyword evidence="1" id="KW-0472">Membrane</keyword>
<sequence length="121" mass="12709">MSEATRPKSTIAQIITAVAAVTGVVLLVLAGVVFAQIAEQSAVTVPSAVKQWACLPYTEYVLDQHRAGLTPEQIRATLDVVELDRGSQPGVTPATVNIDEPRLDSIDTCGLPAEIIDAAAK</sequence>
<name>A0A7M2XW84_9NOCA</name>
<dbReference type="AlphaFoldDB" id="A0A7M2XW84"/>
<dbReference type="GeneID" id="86868721"/>
<evidence type="ECO:0000256" key="1">
    <source>
        <dbReference type="SAM" id="Phobius"/>
    </source>
</evidence>
<keyword evidence="1" id="KW-1133">Transmembrane helix</keyword>
<dbReference type="Proteomes" id="UP000593818">
    <property type="component" value="Plasmid pSID"/>
</dbReference>
<protein>
    <submittedName>
        <fullName evidence="2">Uncharacterized protein</fullName>
    </submittedName>
</protein>
<geneLocation type="plasmid" evidence="2 3">
    <name>pSID</name>
</geneLocation>
<feature type="transmembrane region" description="Helical" evidence="1">
    <location>
        <begin position="12"/>
        <end position="37"/>
    </location>
</feature>
<proteinExistence type="predicted"/>